<gene>
    <name evidence="1" type="ORF">BES08_06575</name>
</gene>
<sequence length="181" mass="19966">MSVQQAAQTMQAWTLALRDIMRYPWFAPMQHTVAFASGGKRDMIEAIHLAGIAEEMGRDVIHVDFDRSISGGPIGVSMVVRQAPMVEWAPNLRLYAASDDAPVELLSIRHRWFIGPHHLLTAGALPPASKIRRGTERAMRRWREAAEDGRDVELPGSIIVPAGQPLANAIPREEFLARAAG</sequence>
<dbReference type="Proteomes" id="UP000094626">
    <property type="component" value="Chromosome"/>
</dbReference>
<organism evidence="1 2">
    <name type="scientific">Novosphingobium resinovorum</name>
    <dbReference type="NCBI Taxonomy" id="158500"/>
    <lineage>
        <taxon>Bacteria</taxon>
        <taxon>Pseudomonadati</taxon>
        <taxon>Pseudomonadota</taxon>
        <taxon>Alphaproteobacteria</taxon>
        <taxon>Sphingomonadales</taxon>
        <taxon>Sphingomonadaceae</taxon>
        <taxon>Novosphingobium</taxon>
    </lineage>
</organism>
<reference evidence="2" key="1">
    <citation type="journal article" date="2017" name="J. Biotechnol.">
        <title>Complete genome sequence of Novosphingobium resinovorum SA1, a versatile xenobiotic-degrading bacterium capable of utilizing sulfanilic acid.</title>
        <authorList>
            <person name="Hegedus B."/>
            <person name="Kos P.B."/>
            <person name="Balint B."/>
            <person name="Maroti G."/>
            <person name="Gan H.M."/>
            <person name="Perei K."/>
            <person name="Rakhely G."/>
        </authorList>
    </citation>
    <scope>NUCLEOTIDE SEQUENCE [LARGE SCALE GENOMIC DNA]</scope>
    <source>
        <strain evidence="2">SA1</strain>
    </source>
</reference>
<proteinExistence type="predicted"/>
<dbReference type="RefSeq" id="WP_069709175.1">
    <property type="nucleotide sequence ID" value="NZ_CP017075.1"/>
</dbReference>
<keyword evidence="2" id="KW-1185">Reference proteome</keyword>
<dbReference type="EMBL" id="CP017075">
    <property type="protein sequence ID" value="AOR78533.1"/>
    <property type="molecule type" value="Genomic_DNA"/>
</dbReference>
<dbReference type="OrthoDB" id="7567362at2"/>
<protein>
    <submittedName>
        <fullName evidence="1">Uncharacterized protein</fullName>
    </submittedName>
</protein>
<accession>A0A1D8A8U1</accession>
<dbReference type="KEGG" id="nre:BES08_06575"/>
<evidence type="ECO:0000313" key="1">
    <source>
        <dbReference type="EMBL" id="AOR78533.1"/>
    </source>
</evidence>
<evidence type="ECO:0000313" key="2">
    <source>
        <dbReference type="Proteomes" id="UP000094626"/>
    </source>
</evidence>
<name>A0A1D8A8U1_9SPHN</name>
<dbReference type="AlphaFoldDB" id="A0A1D8A8U1"/>